<sequence length="781" mass="87812">MSLIILYPALGSVHIVESRTISFLVFCEVANISEIELFTNIEQEDLWKAIAFPPPANQRCHLRIDIPRDTDFFSFTLRYRCDKLGDWRWLGRDDNNGSIVVKQDTPHPTELSSLFGSISAEQEQSPETVSANVNTWTVSTSVPVYHAHEAIHRLGTPRFMIRYLVIVQQNAYWLSPSSGTTKLVFPGPVVYLLYLRSDGRYVLVLPLAGTSNECISHLTIDHESLFFSTKNDSDTPGRAYCIISTSFLLDSLLQCSFGLLRRLLGEQSALLTPPRLWASDLFYCTWESLGRNLSSENILAALQDLHDSGIRVRGIIIDDGWQSTNEKRQMISFEANANFPGGLKPLITQIRTRFRYINDIGVWHSIVGYWEGICPSDFPKYTTINMDVGDSSVSIIAPKDIQKYYDDYYTFLKSQGVSCVKVDVQGIFETINPDKTAQRRIWRDYQEALNDAVTKNFERKAIWCMSMDPKILYTSLLRRDLPSATFRNSDDYFPLIPRSHTVHVYHNTYNSILTGQLFSKPDWDMFITKNESGVYHAVSRCLSGSPVMITDPLGTHDLNVIYAMTIGKGRILRASGRCMPVDLFMNINDGGVLKIRNQVSEEVFALGLFNLDDDEAGCLVDLADFGSDGHVDIYYSYFTKDTGRVGEIFPKKISLEKAGVELLTGYSLKVEGGIGVACLGLVDKYISYVAVKEWKFSNRKITARLLGVGILGVYIEGVELCSESLQVCVDGSMVSDETISINEHLLCVNLRKAPILRSVGISVSIILKEREKGDLGEWVVV</sequence>
<dbReference type="PANTHER" id="PTHR31268">
    <property type="match status" value="1"/>
</dbReference>
<comment type="caution">
    <text evidence="5">The sequence shown here is derived from an EMBL/GenBank/DDBJ whole genome shotgun (WGS) entry which is preliminary data.</text>
</comment>
<dbReference type="SUPFAM" id="SSF51445">
    <property type="entry name" value="(Trans)glycosidases"/>
    <property type="match status" value="1"/>
</dbReference>
<dbReference type="PANTHER" id="PTHR31268:SF32">
    <property type="entry name" value="GALACTINOL--SUCROSE GALACTOSYLTRANSFERASE 2-RELATED"/>
    <property type="match status" value="1"/>
</dbReference>
<evidence type="ECO:0000256" key="2">
    <source>
        <dbReference type="ARBA" id="ARBA00007240"/>
    </source>
</evidence>
<evidence type="ECO:0000313" key="6">
    <source>
        <dbReference type="Proteomes" id="UP000186594"/>
    </source>
</evidence>
<evidence type="ECO:0000313" key="5">
    <source>
        <dbReference type="EMBL" id="OLL24468.1"/>
    </source>
</evidence>
<dbReference type="STRING" id="1198029.A0A1U7LPB4"/>
<dbReference type="InterPro" id="IPR017853">
    <property type="entry name" value="GH"/>
</dbReference>
<dbReference type="InterPro" id="IPR013785">
    <property type="entry name" value="Aldolase_TIM"/>
</dbReference>
<gene>
    <name evidence="5" type="ORF">NEOLI_003882</name>
</gene>
<accession>A0A1U7LPB4</accession>
<dbReference type="AlphaFoldDB" id="A0A1U7LPB4"/>
<dbReference type="Proteomes" id="UP000186594">
    <property type="component" value="Unassembled WGS sequence"/>
</dbReference>
<comment type="catalytic activity">
    <reaction evidence="4">
        <text>alpha-D-galactosyl-(1-&gt;3)-1D-myo-inositol + sucrose = raffinose + myo-inositol</text>
        <dbReference type="Rhea" id="RHEA:20161"/>
        <dbReference type="ChEBI" id="CHEBI:16634"/>
        <dbReference type="ChEBI" id="CHEBI:17268"/>
        <dbReference type="ChEBI" id="CHEBI:17505"/>
        <dbReference type="ChEBI" id="CHEBI:17992"/>
        <dbReference type="EC" id="2.4.1.82"/>
    </reaction>
</comment>
<dbReference type="GO" id="GO:0004557">
    <property type="term" value="F:alpha-galactosidase activity"/>
    <property type="evidence" value="ECO:0007669"/>
    <property type="project" value="UniProtKB-EC"/>
</dbReference>
<keyword evidence="5" id="KW-0808">Transferase</keyword>
<evidence type="ECO:0000256" key="1">
    <source>
        <dbReference type="ARBA" id="ARBA00001255"/>
    </source>
</evidence>
<organism evidence="5 6">
    <name type="scientific">Neolecta irregularis (strain DAH-3)</name>
    <dbReference type="NCBI Taxonomy" id="1198029"/>
    <lineage>
        <taxon>Eukaryota</taxon>
        <taxon>Fungi</taxon>
        <taxon>Dikarya</taxon>
        <taxon>Ascomycota</taxon>
        <taxon>Taphrinomycotina</taxon>
        <taxon>Neolectales</taxon>
        <taxon>Neolectaceae</taxon>
        <taxon>Neolecta</taxon>
    </lineage>
</organism>
<keyword evidence="3" id="KW-0119">Carbohydrate metabolism</keyword>
<evidence type="ECO:0000256" key="4">
    <source>
        <dbReference type="ARBA" id="ARBA00049426"/>
    </source>
</evidence>
<dbReference type="OMA" id="YGVCGFW"/>
<keyword evidence="5" id="KW-0328">Glycosyltransferase</keyword>
<comment type="similarity">
    <text evidence="2">Belongs to the glycosyl hydrolases 36 family.</text>
</comment>
<evidence type="ECO:0000256" key="3">
    <source>
        <dbReference type="ARBA" id="ARBA00023277"/>
    </source>
</evidence>
<dbReference type="GO" id="GO:0047274">
    <property type="term" value="F:galactinol-sucrose galactosyltransferase activity"/>
    <property type="evidence" value="ECO:0007669"/>
    <property type="project" value="UniProtKB-EC"/>
</dbReference>
<keyword evidence="6" id="KW-1185">Reference proteome</keyword>
<proteinExistence type="inferred from homology"/>
<dbReference type="OrthoDB" id="4664297at2759"/>
<dbReference type="Pfam" id="PF05691">
    <property type="entry name" value="Raffinose_syn"/>
    <property type="match status" value="2"/>
</dbReference>
<reference evidence="5 6" key="1">
    <citation type="submission" date="2016-04" db="EMBL/GenBank/DDBJ databases">
        <title>Evolutionary innovation and constraint leading to complex multicellularity in the Ascomycota.</title>
        <authorList>
            <person name="Cisse O."/>
            <person name="Nguyen A."/>
            <person name="Hewitt D.A."/>
            <person name="Jedd G."/>
            <person name="Stajich J.E."/>
        </authorList>
    </citation>
    <scope>NUCLEOTIDE SEQUENCE [LARGE SCALE GENOMIC DNA]</scope>
    <source>
        <strain evidence="5 6">DAH-3</strain>
    </source>
</reference>
<protein>
    <submittedName>
        <fullName evidence="5">Putative galactinol--sucrose galactosyltransferase 6</fullName>
    </submittedName>
</protein>
<name>A0A1U7LPB4_NEOID</name>
<dbReference type="Gene3D" id="3.20.20.70">
    <property type="entry name" value="Aldolase class I"/>
    <property type="match status" value="1"/>
</dbReference>
<dbReference type="InterPro" id="IPR008811">
    <property type="entry name" value="Glycosyl_hydrolases_36"/>
</dbReference>
<comment type="catalytic activity">
    <reaction evidence="1">
        <text>Hydrolysis of terminal, non-reducing alpha-D-galactose residues in alpha-D-galactosides, including galactose oligosaccharides, galactomannans and galactolipids.</text>
        <dbReference type="EC" id="3.2.1.22"/>
    </reaction>
</comment>
<dbReference type="EMBL" id="LXFE01000785">
    <property type="protein sequence ID" value="OLL24468.1"/>
    <property type="molecule type" value="Genomic_DNA"/>
</dbReference>